<comment type="catalytic activity">
    <reaction evidence="4">
        <text>holo-[ACP] + malonyl-CoA = malonyl-[ACP] + CoA</text>
        <dbReference type="Rhea" id="RHEA:41792"/>
        <dbReference type="Rhea" id="RHEA-COMP:9623"/>
        <dbReference type="Rhea" id="RHEA-COMP:9685"/>
        <dbReference type="ChEBI" id="CHEBI:57287"/>
        <dbReference type="ChEBI" id="CHEBI:57384"/>
        <dbReference type="ChEBI" id="CHEBI:64479"/>
        <dbReference type="ChEBI" id="CHEBI:78449"/>
        <dbReference type="EC" id="2.3.1.39"/>
    </reaction>
</comment>
<dbReference type="Pfam" id="PF00698">
    <property type="entry name" value="Acyl_transf_1"/>
    <property type="match status" value="1"/>
</dbReference>
<dbReference type="SUPFAM" id="SSF52151">
    <property type="entry name" value="FabD/lysophospholipase-like"/>
    <property type="match status" value="1"/>
</dbReference>
<dbReference type="AlphaFoldDB" id="A0A381Q3M0"/>
<dbReference type="NCBIfam" id="TIGR00128">
    <property type="entry name" value="fabD"/>
    <property type="match status" value="1"/>
</dbReference>
<accession>A0A381Q3M0</accession>
<dbReference type="InterPro" id="IPR014043">
    <property type="entry name" value="Acyl_transferase_dom"/>
</dbReference>
<dbReference type="Gene3D" id="3.40.366.10">
    <property type="entry name" value="Malonyl-Coenzyme A Acyl Carrier Protein, domain 2"/>
    <property type="match status" value="1"/>
</dbReference>
<name>A0A381Q3M0_9ZZZZ</name>
<dbReference type="PANTHER" id="PTHR42681:SF1">
    <property type="entry name" value="MALONYL-COA-ACYL CARRIER PROTEIN TRANSACYLASE, MITOCHONDRIAL"/>
    <property type="match status" value="1"/>
</dbReference>
<protein>
    <recommendedName>
        <fullName evidence="1">[acyl-carrier-protein] S-malonyltransferase</fullName>
        <ecNumber evidence="1">2.3.1.39</ecNumber>
    </recommendedName>
</protein>
<feature type="domain" description="Malonyl-CoA:ACP transacylase (MAT)" evidence="5">
    <location>
        <begin position="5"/>
        <end position="307"/>
    </location>
</feature>
<keyword evidence="2" id="KW-0808">Transferase</keyword>
<dbReference type="GO" id="GO:0004314">
    <property type="term" value="F:[acyl-carrier-protein] S-malonyltransferase activity"/>
    <property type="evidence" value="ECO:0007669"/>
    <property type="project" value="UniProtKB-EC"/>
</dbReference>
<dbReference type="GO" id="GO:0006633">
    <property type="term" value="P:fatty acid biosynthetic process"/>
    <property type="evidence" value="ECO:0007669"/>
    <property type="project" value="TreeGrafter"/>
</dbReference>
<reference evidence="6" key="1">
    <citation type="submission" date="2018-05" db="EMBL/GenBank/DDBJ databases">
        <authorList>
            <person name="Lanie J.A."/>
            <person name="Ng W.-L."/>
            <person name="Kazmierczak K.M."/>
            <person name="Andrzejewski T.M."/>
            <person name="Davidsen T.M."/>
            <person name="Wayne K.J."/>
            <person name="Tettelin H."/>
            <person name="Glass J.I."/>
            <person name="Rusch D."/>
            <person name="Podicherti R."/>
            <person name="Tsui H.-C.T."/>
            <person name="Winkler M.E."/>
        </authorList>
    </citation>
    <scope>NUCLEOTIDE SEQUENCE</scope>
</reference>
<dbReference type="EC" id="2.3.1.39" evidence="1"/>
<proteinExistence type="predicted"/>
<evidence type="ECO:0000259" key="5">
    <source>
        <dbReference type="SMART" id="SM00827"/>
    </source>
</evidence>
<dbReference type="EMBL" id="UINC01001195">
    <property type="protein sequence ID" value="SUZ73946.1"/>
    <property type="molecule type" value="Genomic_DNA"/>
</dbReference>
<dbReference type="Gene3D" id="3.30.70.250">
    <property type="entry name" value="Malonyl-CoA ACP transacylase, ACP-binding"/>
    <property type="match status" value="1"/>
</dbReference>
<evidence type="ECO:0000256" key="2">
    <source>
        <dbReference type="ARBA" id="ARBA00022679"/>
    </source>
</evidence>
<dbReference type="InterPro" id="IPR001227">
    <property type="entry name" value="Ac_transferase_dom_sf"/>
</dbReference>
<evidence type="ECO:0000313" key="6">
    <source>
        <dbReference type="EMBL" id="SUZ73946.1"/>
    </source>
</evidence>
<dbReference type="InterPro" id="IPR004410">
    <property type="entry name" value="Malonyl_CoA-ACP_transAc_FabD"/>
</dbReference>
<dbReference type="InterPro" id="IPR016036">
    <property type="entry name" value="Malonyl_transacylase_ACP-bd"/>
</dbReference>
<dbReference type="SUPFAM" id="SSF55048">
    <property type="entry name" value="Probable ACP-binding domain of malonyl-CoA ACP transacylase"/>
    <property type="match status" value="1"/>
</dbReference>
<keyword evidence="3" id="KW-0012">Acyltransferase</keyword>
<dbReference type="SMART" id="SM00827">
    <property type="entry name" value="PKS_AT"/>
    <property type="match status" value="1"/>
</dbReference>
<dbReference type="InterPro" id="IPR016035">
    <property type="entry name" value="Acyl_Trfase/lysoPLipase"/>
</dbReference>
<evidence type="ECO:0000256" key="1">
    <source>
        <dbReference type="ARBA" id="ARBA00013258"/>
    </source>
</evidence>
<evidence type="ECO:0000256" key="3">
    <source>
        <dbReference type="ARBA" id="ARBA00023315"/>
    </source>
</evidence>
<dbReference type="InterPro" id="IPR050858">
    <property type="entry name" value="Mal-CoA-ACP_Trans/PKS_FabD"/>
</dbReference>
<organism evidence="6">
    <name type="scientific">marine metagenome</name>
    <dbReference type="NCBI Taxonomy" id="408172"/>
    <lineage>
        <taxon>unclassified sequences</taxon>
        <taxon>metagenomes</taxon>
        <taxon>ecological metagenomes</taxon>
    </lineage>
</organism>
<dbReference type="FunFam" id="3.30.70.250:FF:000001">
    <property type="entry name" value="Malonyl CoA-acyl carrier protein transacylase"/>
    <property type="match status" value="1"/>
</dbReference>
<dbReference type="GO" id="GO:0005829">
    <property type="term" value="C:cytosol"/>
    <property type="evidence" value="ECO:0007669"/>
    <property type="project" value="TreeGrafter"/>
</dbReference>
<gene>
    <name evidence="6" type="ORF">METZ01_LOCUS26800</name>
</gene>
<dbReference type="PANTHER" id="PTHR42681">
    <property type="entry name" value="MALONYL-COA-ACYL CARRIER PROTEIN TRANSACYLASE, MITOCHONDRIAL"/>
    <property type="match status" value="1"/>
</dbReference>
<sequence length="391" mass="40686">MIAFTYSGQGSQQPGMGAPWADHPSWELVEEASTASGRDVAHLLLAADADHLRETRNAQLATFVTSMVVLDAVERLGIDAAGHAGHSLGEYSALTASGALDFADAVSLVVERGEAMQVAAQDPLGTMAAVLGLDDTGAEDACTAVDDDVWVANYNAPGQVVIAGSPDGVAAAGEEAKARGAKRVTALEVSGAFHTPYMAPARDRLEEAIERTDVRQPEGVVVANVDASSHTNPATWRVLMNAQLCSPVRWSQSLRTLADAGFTTFVELGPGNVLTGLVKRTLKSAVRLTVNTPGHLDTLLDALAAPPEDTLSGPEGEHLFATDRMVVSPCAGVFAPLANLGPGSVVAAGDLLGHIGVTEVRSPFAGELMGWLAVDTERVTASKPIAWLRVT</sequence>
<evidence type="ECO:0000256" key="4">
    <source>
        <dbReference type="ARBA" id="ARBA00048462"/>
    </source>
</evidence>